<dbReference type="Pfam" id="PF01352">
    <property type="entry name" value="KRAB"/>
    <property type="match status" value="1"/>
</dbReference>
<dbReference type="PANTHER" id="PTHR24381">
    <property type="entry name" value="ZINC FINGER PROTEIN"/>
    <property type="match status" value="1"/>
</dbReference>
<dbReference type="GO" id="GO:0008270">
    <property type="term" value="F:zinc ion binding"/>
    <property type="evidence" value="ECO:0007669"/>
    <property type="project" value="UniProtKB-KW"/>
</dbReference>
<gene>
    <name evidence="13" type="ORF">GDO81_021598</name>
</gene>
<dbReference type="EMBL" id="WNYA01000198">
    <property type="protein sequence ID" value="KAG8549334.1"/>
    <property type="molecule type" value="Genomic_DNA"/>
</dbReference>
<organism evidence="13 14">
    <name type="scientific">Engystomops pustulosus</name>
    <name type="common">Tungara frog</name>
    <name type="synonym">Physalaemus pustulosus</name>
    <dbReference type="NCBI Taxonomy" id="76066"/>
    <lineage>
        <taxon>Eukaryota</taxon>
        <taxon>Metazoa</taxon>
        <taxon>Chordata</taxon>
        <taxon>Craniata</taxon>
        <taxon>Vertebrata</taxon>
        <taxon>Euteleostomi</taxon>
        <taxon>Amphibia</taxon>
        <taxon>Batrachia</taxon>
        <taxon>Anura</taxon>
        <taxon>Neobatrachia</taxon>
        <taxon>Hyloidea</taxon>
        <taxon>Leptodactylidae</taxon>
        <taxon>Leiuperinae</taxon>
        <taxon>Engystomops</taxon>
    </lineage>
</organism>
<keyword evidence="6" id="KW-0862">Zinc</keyword>
<dbReference type="PROSITE" id="PS50157">
    <property type="entry name" value="ZINC_FINGER_C2H2_2"/>
    <property type="match status" value="4"/>
</dbReference>
<evidence type="ECO:0000256" key="5">
    <source>
        <dbReference type="ARBA" id="ARBA00022771"/>
    </source>
</evidence>
<reference evidence="13" key="1">
    <citation type="thesis" date="2020" institute="ProQuest LLC" country="789 East Eisenhower Parkway, Ann Arbor, MI, USA">
        <title>Comparative Genomics and Chromosome Evolution.</title>
        <authorList>
            <person name="Mudd A.B."/>
        </authorList>
    </citation>
    <scope>NUCLEOTIDE SEQUENCE</scope>
    <source>
        <strain evidence="13">237g6f4</strain>
        <tissue evidence="13">Blood</tissue>
    </source>
</reference>
<evidence type="ECO:0000256" key="11">
    <source>
        <dbReference type="SAM" id="MobiDB-lite"/>
    </source>
</evidence>
<evidence type="ECO:0000256" key="6">
    <source>
        <dbReference type="ARBA" id="ARBA00022833"/>
    </source>
</evidence>
<dbReference type="FunFam" id="3.30.160.60:FF:000690">
    <property type="entry name" value="Zinc finger protein 354C"/>
    <property type="match status" value="1"/>
</dbReference>
<comment type="similarity">
    <text evidence="2">Belongs to the krueppel C2H2-type zinc-finger protein family.</text>
</comment>
<dbReference type="FunFam" id="3.30.160.60:FF:000464">
    <property type="entry name" value="Zinc finger and SCAN domain containing 25"/>
    <property type="match status" value="1"/>
</dbReference>
<evidence type="ECO:0000256" key="7">
    <source>
        <dbReference type="ARBA" id="ARBA00023015"/>
    </source>
</evidence>
<dbReference type="GO" id="GO:0000981">
    <property type="term" value="F:DNA-binding transcription factor activity, RNA polymerase II-specific"/>
    <property type="evidence" value="ECO:0007669"/>
    <property type="project" value="TreeGrafter"/>
</dbReference>
<evidence type="ECO:0000259" key="12">
    <source>
        <dbReference type="PROSITE" id="PS50157"/>
    </source>
</evidence>
<evidence type="ECO:0000313" key="13">
    <source>
        <dbReference type="EMBL" id="KAG8549334.1"/>
    </source>
</evidence>
<dbReference type="GO" id="GO:0000977">
    <property type="term" value="F:RNA polymerase II transcription regulatory region sequence-specific DNA binding"/>
    <property type="evidence" value="ECO:0007669"/>
    <property type="project" value="TreeGrafter"/>
</dbReference>
<evidence type="ECO:0000256" key="3">
    <source>
        <dbReference type="ARBA" id="ARBA00022723"/>
    </source>
</evidence>
<evidence type="ECO:0000256" key="2">
    <source>
        <dbReference type="ARBA" id="ARBA00006991"/>
    </source>
</evidence>
<keyword evidence="9" id="KW-0539">Nucleus</keyword>
<proteinExistence type="inferred from homology"/>
<dbReference type="PROSITE" id="PS00028">
    <property type="entry name" value="ZINC_FINGER_C2H2_1"/>
    <property type="match status" value="4"/>
</dbReference>
<dbReference type="InterPro" id="IPR013087">
    <property type="entry name" value="Znf_C2H2_type"/>
</dbReference>
<feature type="region of interest" description="Disordered" evidence="11">
    <location>
        <begin position="107"/>
        <end position="137"/>
    </location>
</feature>
<feature type="domain" description="C2H2-type" evidence="12">
    <location>
        <begin position="308"/>
        <end position="335"/>
    </location>
</feature>
<evidence type="ECO:0000256" key="8">
    <source>
        <dbReference type="ARBA" id="ARBA00023163"/>
    </source>
</evidence>
<dbReference type="InterPro" id="IPR036236">
    <property type="entry name" value="Znf_C2H2_sf"/>
</dbReference>
<keyword evidence="4" id="KW-0677">Repeat</keyword>
<feature type="domain" description="C2H2-type" evidence="12">
    <location>
        <begin position="364"/>
        <end position="391"/>
    </location>
</feature>
<dbReference type="FunFam" id="3.30.160.60:FF:000759">
    <property type="entry name" value="zinc finger protein 16"/>
    <property type="match status" value="1"/>
</dbReference>
<keyword evidence="8" id="KW-0804">Transcription</keyword>
<evidence type="ECO:0000256" key="9">
    <source>
        <dbReference type="ARBA" id="ARBA00023242"/>
    </source>
</evidence>
<dbReference type="Proteomes" id="UP000824782">
    <property type="component" value="Unassembled WGS sequence"/>
</dbReference>
<dbReference type="InterPro" id="IPR036051">
    <property type="entry name" value="KRAB_dom_sf"/>
</dbReference>
<dbReference type="SUPFAM" id="SSF109640">
    <property type="entry name" value="KRAB domain (Kruppel-associated box)"/>
    <property type="match status" value="1"/>
</dbReference>
<dbReference type="SUPFAM" id="SSF57667">
    <property type="entry name" value="beta-beta-alpha zinc fingers"/>
    <property type="match status" value="2"/>
</dbReference>
<keyword evidence="3" id="KW-0479">Metal-binding</keyword>
<evidence type="ECO:0000256" key="4">
    <source>
        <dbReference type="ARBA" id="ARBA00022737"/>
    </source>
</evidence>
<feature type="domain" description="C2H2-type" evidence="12">
    <location>
        <begin position="280"/>
        <end position="307"/>
    </location>
</feature>
<feature type="domain" description="C2H2-type" evidence="12">
    <location>
        <begin position="336"/>
        <end position="363"/>
    </location>
</feature>
<keyword evidence="5 10" id="KW-0863">Zinc-finger</keyword>
<comment type="caution">
    <text evidence="13">The sequence shown here is derived from an EMBL/GenBank/DDBJ whole genome shotgun (WGS) entry which is preliminary data.</text>
</comment>
<dbReference type="Gene3D" id="3.30.160.60">
    <property type="entry name" value="Classic Zinc Finger"/>
    <property type="match status" value="4"/>
</dbReference>
<keyword evidence="7" id="KW-0805">Transcription regulation</keyword>
<dbReference type="AlphaFoldDB" id="A0AAV6ZIZ5"/>
<dbReference type="PANTHER" id="PTHR24381:SF393">
    <property type="entry name" value="CHROMATIN-LINKED ADAPTOR FOR MSL PROTEINS, ISOFORM B"/>
    <property type="match status" value="1"/>
</dbReference>
<dbReference type="GO" id="GO:0005634">
    <property type="term" value="C:nucleus"/>
    <property type="evidence" value="ECO:0007669"/>
    <property type="project" value="UniProtKB-SubCell"/>
</dbReference>
<protein>
    <recommendedName>
        <fullName evidence="12">C2H2-type domain-containing protein</fullName>
    </recommendedName>
</protein>
<evidence type="ECO:0000256" key="10">
    <source>
        <dbReference type="PROSITE-ProRule" id="PRU00042"/>
    </source>
</evidence>
<evidence type="ECO:0000256" key="1">
    <source>
        <dbReference type="ARBA" id="ARBA00004123"/>
    </source>
</evidence>
<name>A0AAV6ZIZ5_ENGPU</name>
<accession>A0AAV6ZIZ5</accession>
<evidence type="ECO:0000313" key="14">
    <source>
        <dbReference type="Proteomes" id="UP000824782"/>
    </source>
</evidence>
<dbReference type="InterPro" id="IPR001909">
    <property type="entry name" value="KRAB"/>
</dbReference>
<comment type="subcellular location">
    <subcellularLocation>
        <location evidence="1">Nucleus</location>
    </subcellularLocation>
</comment>
<dbReference type="Pfam" id="PF00096">
    <property type="entry name" value="zf-C2H2"/>
    <property type="match status" value="4"/>
</dbReference>
<dbReference type="CDD" id="cd07765">
    <property type="entry name" value="KRAB_A-box"/>
    <property type="match status" value="1"/>
</dbReference>
<keyword evidence="14" id="KW-1185">Reference proteome</keyword>
<dbReference type="FunFam" id="3.30.160.60:FF:002169">
    <property type="entry name" value="Zgc:174573"/>
    <property type="match status" value="1"/>
</dbReference>
<dbReference type="SMART" id="SM00355">
    <property type="entry name" value="ZnF_C2H2"/>
    <property type="match status" value="4"/>
</dbReference>
<dbReference type="Gene3D" id="6.10.140.140">
    <property type="match status" value="1"/>
</dbReference>
<feature type="region of interest" description="Disordered" evidence="11">
    <location>
        <begin position="227"/>
        <end position="252"/>
    </location>
</feature>
<sequence length="394" mass="46018">MEMVYLLTGEDYAIVQRMSGHGLAYIGQFHVSGASSKIQGAARERPPHVLALERIRDPKILEVTKKILELLSGEVPVRCQDVSIYFSMEEWDYIEEHKDLYKDLMVEDPRPLTSPDDPPDNNMGARGPRPPRAQDVPDENHYVSMASQFHVLNESRDVMDIKEEVIKERQMLRCKEEEIYVPIPDDCAGLAQGHPLFPEFEAELKNIPYGAFQENYLTQYIPSVFHSPKQEEPLPHQSQYDEPDTSPRGTETFTRSVVGRNKIRSNVSVHKKMCRNPRLFMCPECDKSFTRKWSLVEHLRTHTGEKPFSCSECGKSFYRRSILVEHQRSHTQEKPYSCPECRQRFKAKQHLERHQVIHTGVRPFLCPECGRGFNRKWLLDRHLRTHMEWRQFPC</sequence>